<organism evidence="1 2">
    <name type="scientific">Cladophialophora chaetospira</name>
    <dbReference type="NCBI Taxonomy" id="386627"/>
    <lineage>
        <taxon>Eukaryota</taxon>
        <taxon>Fungi</taxon>
        <taxon>Dikarya</taxon>
        <taxon>Ascomycota</taxon>
        <taxon>Pezizomycotina</taxon>
        <taxon>Eurotiomycetes</taxon>
        <taxon>Chaetothyriomycetidae</taxon>
        <taxon>Chaetothyriales</taxon>
        <taxon>Herpotrichiellaceae</taxon>
        <taxon>Cladophialophora</taxon>
    </lineage>
</organism>
<keyword evidence="2" id="KW-1185">Reference proteome</keyword>
<proteinExistence type="predicted"/>
<dbReference type="Proteomes" id="UP001172673">
    <property type="component" value="Unassembled WGS sequence"/>
</dbReference>
<reference evidence="1" key="1">
    <citation type="submission" date="2022-10" db="EMBL/GenBank/DDBJ databases">
        <title>Culturing micro-colonial fungi from biological soil crusts in the Mojave desert and describing Neophaeococcomyces mojavensis, and introducing the new genera and species Taxawa tesnikishii.</title>
        <authorList>
            <person name="Kurbessoian T."/>
            <person name="Stajich J.E."/>
        </authorList>
    </citation>
    <scope>NUCLEOTIDE SEQUENCE</scope>
    <source>
        <strain evidence="1">TK_41</strain>
    </source>
</reference>
<sequence length="410" mass="47985">MPALSKSFYARNNRKSFYKRHGSSFPPEGADGEQNCRRISTNGLTCDDIPVPRCSVCVIKARKAPVAAIAERYEERKMVREMPHHKRLKWYHARREAIAKRQTENDSAMMAVDGKANLLCLPLEVRQMIWSFVYGAQSRHSSWSAFHVRSERPLTLVRRPDLHHVCKLLREDAFIFHHSRHDFHVGTIKAFDMKWTKRNGLRLEFMQALTVLQDYLKVQVFSSSPRLQNLRKLTLIRANPHTRLERNGYEYGGYEYEFTRKLRKGRSEKLDIFKTHLSMLAEDFSKTWDHDLLVAWREIELILTAFPRFRVGTVQYRNPRSSERFRLTDQVLQFSTDRTRTPDRGMSIVDTAVLGPNIDEGIAQMRDGRMLPSYPIAMENYQSFEDFVERGLGRAKAIDCHSDERLQMDD</sequence>
<name>A0AA39CLS2_9EURO</name>
<protein>
    <submittedName>
        <fullName evidence="1">Uncharacterized protein</fullName>
    </submittedName>
</protein>
<evidence type="ECO:0000313" key="1">
    <source>
        <dbReference type="EMBL" id="KAJ9612513.1"/>
    </source>
</evidence>
<comment type="caution">
    <text evidence="1">The sequence shown here is derived from an EMBL/GenBank/DDBJ whole genome shotgun (WGS) entry which is preliminary data.</text>
</comment>
<dbReference type="EMBL" id="JAPDRK010000005">
    <property type="protein sequence ID" value="KAJ9612513.1"/>
    <property type="molecule type" value="Genomic_DNA"/>
</dbReference>
<dbReference type="AlphaFoldDB" id="A0AA39CLS2"/>
<gene>
    <name evidence="1" type="ORF">H2200_004110</name>
</gene>
<evidence type="ECO:0000313" key="2">
    <source>
        <dbReference type="Proteomes" id="UP001172673"/>
    </source>
</evidence>
<accession>A0AA39CLS2</accession>